<reference evidence="3" key="2">
    <citation type="journal article" date="2021" name="PeerJ">
        <title>Extensive microbial diversity within the chicken gut microbiome revealed by metagenomics and culture.</title>
        <authorList>
            <person name="Gilroy R."/>
            <person name="Ravi A."/>
            <person name="Getino M."/>
            <person name="Pursley I."/>
            <person name="Horton D.L."/>
            <person name="Alikhan N.F."/>
            <person name="Baker D."/>
            <person name="Gharbi K."/>
            <person name="Hall N."/>
            <person name="Watson M."/>
            <person name="Adriaenssens E.M."/>
            <person name="Foster-Nyarko E."/>
            <person name="Jarju S."/>
            <person name="Secka A."/>
            <person name="Antonio M."/>
            <person name="Oren A."/>
            <person name="Chaudhuri R.R."/>
            <person name="La Ragione R."/>
            <person name="Hildebrand F."/>
            <person name="Pallen M.J."/>
        </authorList>
    </citation>
    <scope>NUCLEOTIDE SEQUENCE</scope>
    <source>
        <strain evidence="3">ChiBcec2-4451</strain>
    </source>
</reference>
<feature type="transmembrane region" description="Helical" evidence="1">
    <location>
        <begin position="130"/>
        <end position="151"/>
    </location>
</feature>
<dbReference type="InterPro" id="IPR053150">
    <property type="entry name" value="Teicoplanin_resist-assoc"/>
</dbReference>
<protein>
    <submittedName>
        <fullName evidence="3">VanZ family protein</fullName>
    </submittedName>
</protein>
<feature type="transmembrane region" description="Helical" evidence="1">
    <location>
        <begin position="47"/>
        <end position="66"/>
    </location>
</feature>
<name>A0A9D1T6M0_9FIRM</name>
<evidence type="ECO:0000313" key="3">
    <source>
        <dbReference type="EMBL" id="HIV12598.1"/>
    </source>
</evidence>
<gene>
    <name evidence="3" type="ORF">IAA63_05585</name>
</gene>
<dbReference type="Proteomes" id="UP000886723">
    <property type="component" value="Unassembled WGS sequence"/>
</dbReference>
<organism evidence="3 4">
    <name type="scientific">Candidatus Pullilachnospira stercoravium</name>
    <dbReference type="NCBI Taxonomy" id="2840913"/>
    <lineage>
        <taxon>Bacteria</taxon>
        <taxon>Bacillati</taxon>
        <taxon>Bacillota</taxon>
        <taxon>Clostridia</taxon>
        <taxon>Lachnospirales</taxon>
        <taxon>Lachnospiraceae</taxon>
        <taxon>Lachnospiraceae incertae sedis</taxon>
        <taxon>Candidatus Pullilachnospira</taxon>
    </lineage>
</organism>
<comment type="caution">
    <text evidence="3">The sequence shown here is derived from an EMBL/GenBank/DDBJ whole genome shotgun (WGS) entry which is preliminary data.</text>
</comment>
<keyword evidence="1" id="KW-1133">Transmembrane helix</keyword>
<evidence type="ECO:0000259" key="2">
    <source>
        <dbReference type="Pfam" id="PF04892"/>
    </source>
</evidence>
<keyword evidence="1" id="KW-0812">Transmembrane</keyword>
<dbReference type="Pfam" id="PF04892">
    <property type="entry name" value="VanZ"/>
    <property type="match status" value="1"/>
</dbReference>
<dbReference type="InterPro" id="IPR006976">
    <property type="entry name" value="VanZ-like"/>
</dbReference>
<accession>A0A9D1T6M0</accession>
<keyword evidence="1" id="KW-0472">Membrane</keyword>
<feature type="transmembrane region" description="Helical" evidence="1">
    <location>
        <begin position="12"/>
        <end position="35"/>
    </location>
</feature>
<dbReference type="EMBL" id="DVON01000119">
    <property type="protein sequence ID" value="HIV12598.1"/>
    <property type="molecule type" value="Genomic_DNA"/>
</dbReference>
<evidence type="ECO:0000313" key="4">
    <source>
        <dbReference type="Proteomes" id="UP000886723"/>
    </source>
</evidence>
<feature type="domain" description="VanZ-like" evidence="2">
    <location>
        <begin position="81"/>
        <end position="174"/>
    </location>
</feature>
<dbReference type="AlphaFoldDB" id="A0A9D1T6M0"/>
<evidence type="ECO:0000256" key="1">
    <source>
        <dbReference type="SAM" id="Phobius"/>
    </source>
</evidence>
<feature type="transmembrane region" description="Helical" evidence="1">
    <location>
        <begin position="157"/>
        <end position="173"/>
    </location>
</feature>
<sequence length="210" mass="23407">MQIQLNFFDALADMLCLSPVFLAGFLISGLLALLVIRKGTALSGFRLLAGSFLFYYYLCILFKHVVGMPTLAEFLRMYRTGKSLFHPVLSLIPFQDGFSISFLLNIVLFLPMGFLCPVISVKCQHPAKCLLMGTALTVFVETGQMFTMYRATDINDLAANILGTLLGYLVYRVVFRGDSIRYEAEAQYAGKDWLLPVGIVGVAFVMTFFS</sequence>
<dbReference type="PANTHER" id="PTHR36834">
    <property type="entry name" value="MEMBRANE PROTEIN-RELATED"/>
    <property type="match status" value="1"/>
</dbReference>
<feature type="transmembrane region" description="Helical" evidence="1">
    <location>
        <begin position="193"/>
        <end position="209"/>
    </location>
</feature>
<reference evidence="3" key="1">
    <citation type="submission" date="2020-10" db="EMBL/GenBank/DDBJ databases">
        <authorList>
            <person name="Gilroy R."/>
        </authorList>
    </citation>
    <scope>NUCLEOTIDE SEQUENCE</scope>
    <source>
        <strain evidence="3">ChiBcec2-4451</strain>
    </source>
</reference>
<proteinExistence type="predicted"/>
<feature type="transmembrane region" description="Helical" evidence="1">
    <location>
        <begin position="98"/>
        <end position="118"/>
    </location>
</feature>
<dbReference type="PANTHER" id="PTHR36834:SF1">
    <property type="entry name" value="INTEGRAL MEMBRANE PROTEIN"/>
    <property type="match status" value="1"/>
</dbReference>